<keyword evidence="2" id="KW-1185">Reference proteome</keyword>
<dbReference type="EMBL" id="PGGS01002115">
    <property type="protein sequence ID" value="PNG99807.1"/>
    <property type="molecule type" value="Genomic_DNA"/>
</dbReference>
<dbReference type="Proteomes" id="UP000236333">
    <property type="component" value="Unassembled WGS sequence"/>
</dbReference>
<protein>
    <submittedName>
        <fullName evidence="1">Uncharacterized protein</fullName>
    </submittedName>
</protein>
<dbReference type="OrthoDB" id="10503472at2759"/>
<sequence>MPNAEVLFLGNAASSEAAVRQLLVKAATTTSSSGDAERRQEVEAKTITVVLAPMLHSKKLMQFDRIVQGQRDLKELLKEVESVGLVPVGKKAPEDGDEEDGDEEDSARLMLSAEKLLRIPTLVTKFTELEDGAFYTVAASSKDVIRQIRQQIGHMLQAGEDQLGEATLAYAQEAEPGTVCSLAPGQRVFMEPDGRPSMEVDAVVIAGADKAYFASHKLRLTGPKPVEDIVEAVEKVKRLSRDARYSHTGYAEFGRFNKLVAVLGAEKVEPTAEVSIRDACRRNSVVFFKRNGRSFSVTSMSMHNVQRGHLGHTRAFGSL</sequence>
<evidence type="ECO:0000313" key="1">
    <source>
        <dbReference type="EMBL" id="PNG99807.1"/>
    </source>
</evidence>
<accession>A0A2J7ZHS1</accession>
<name>A0A2J7ZHS1_9CHLO</name>
<organism evidence="1 2">
    <name type="scientific">Tetrabaena socialis</name>
    <dbReference type="NCBI Taxonomy" id="47790"/>
    <lineage>
        <taxon>Eukaryota</taxon>
        <taxon>Viridiplantae</taxon>
        <taxon>Chlorophyta</taxon>
        <taxon>core chlorophytes</taxon>
        <taxon>Chlorophyceae</taxon>
        <taxon>CS clade</taxon>
        <taxon>Chlamydomonadales</taxon>
        <taxon>Tetrabaenaceae</taxon>
        <taxon>Tetrabaena</taxon>
    </lineage>
</organism>
<comment type="caution">
    <text evidence="1">The sequence shown here is derived from an EMBL/GenBank/DDBJ whole genome shotgun (WGS) entry which is preliminary data.</text>
</comment>
<reference evidence="1 2" key="1">
    <citation type="journal article" date="2017" name="Mol. Biol. Evol.">
        <title>The 4-celled Tetrabaena socialis nuclear genome reveals the essential components for genetic control of cell number at the origin of multicellularity in the volvocine lineage.</title>
        <authorList>
            <person name="Featherston J."/>
            <person name="Arakaki Y."/>
            <person name="Hanschen E.R."/>
            <person name="Ferris P.J."/>
            <person name="Michod R.E."/>
            <person name="Olson B.J.S.C."/>
            <person name="Nozaki H."/>
            <person name="Durand P.M."/>
        </authorList>
    </citation>
    <scope>NUCLEOTIDE SEQUENCE [LARGE SCALE GENOMIC DNA]</scope>
    <source>
        <strain evidence="1 2">NIES-571</strain>
    </source>
</reference>
<evidence type="ECO:0000313" key="2">
    <source>
        <dbReference type="Proteomes" id="UP000236333"/>
    </source>
</evidence>
<dbReference type="AlphaFoldDB" id="A0A2J7ZHS1"/>
<gene>
    <name evidence="1" type="ORF">TSOC_014402</name>
</gene>
<proteinExistence type="predicted"/>